<accession>A0A2P4YDQ3</accession>
<evidence type="ECO:0000313" key="3">
    <source>
        <dbReference type="EMBL" id="POM75921.1"/>
    </source>
</evidence>
<protein>
    <submittedName>
        <fullName evidence="3">Maspardin-like protein</fullName>
    </submittedName>
</protein>
<reference evidence="3 4" key="1">
    <citation type="journal article" date="2017" name="Genome Biol. Evol.">
        <title>Phytophthora megakarya and P. palmivora, closely related causal agents of cacao black pod rot, underwent increases in genome sizes and gene numbers by different mechanisms.</title>
        <authorList>
            <person name="Ali S.S."/>
            <person name="Shao J."/>
            <person name="Lary D.J."/>
            <person name="Kronmiller B."/>
            <person name="Shen D."/>
            <person name="Strem M.D."/>
            <person name="Amoako-Attah I."/>
            <person name="Akrofi A.Y."/>
            <person name="Begoude B.A."/>
            <person name="Ten Hoopen G.M."/>
            <person name="Coulibaly K."/>
            <person name="Kebe B.I."/>
            <person name="Melnick R.L."/>
            <person name="Guiltinan M.J."/>
            <person name="Tyler B.M."/>
            <person name="Meinhardt L.W."/>
            <person name="Bailey B.A."/>
        </authorList>
    </citation>
    <scope>NUCLEOTIDE SEQUENCE [LARGE SCALE GENOMIC DNA]</scope>
    <source>
        <strain evidence="4">sbr112.9</strain>
    </source>
</reference>
<sequence length="299" mass="34183">MKSTESSPLKRSEQEFLQQTARQRVTTYDGNTWEYYDSGRLSDDNVGVPPLVCLPGTSGVARCFHLQLRELGARGFRVLAIQYPVVWTHDEWIHSFDRFLNAMNLAEDLFVYEVSLKQYLQRYMSLYPQRVASLVMTQGFCDTRVYEANAPCIKIFIIERFPKPTPQMDAQNEAIEYMMDQLGTLSQQEIASRLTLNCLSCDPESWKIFLPDEKITFIDVGVDIARALGKCSDIAKLFCLQSYEDTSLPTTLKDQIGSRYPRAKQALIKTGGDFPFLSHHEEVTMHLQVHLRANGVFIA</sequence>
<keyword evidence="2" id="KW-0963">Cytoplasm</keyword>
<evidence type="ECO:0000256" key="2">
    <source>
        <dbReference type="ARBA" id="ARBA00022490"/>
    </source>
</evidence>
<dbReference type="Gene3D" id="3.40.50.1820">
    <property type="entry name" value="alpha/beta hydrolase"/>
    <property type="match status" value="1"/>
</dbReference>
<dbReference type="OrthoDB" id="10264550at2759"/>
<dbReference type="GO" id="GO:0005737">
    <property type="term" value="C:cytoplasm"/>
    <property type="evidence" value="ECO:0007669"/>
    <property type="project" value="UniProtKB-SubCell"/>
</dbReference>
<dbReference type="PANTHER" id="PTHR15913:SF0">
    <property type="entry name" value="MASPARDIN"/>
    <property type="match status" value="1"/>
</dbReference>
<evidence type="ECO:0000256" key="1">
    <source>
        <dbReference type="ARBA" id="ARBA00004496"/>
    </source>
</evidence>
<dbReference type="InterPro" id="IPR026151">
    <property type="entry name" value="Maspardin"/>
</dbReference>
<proteinExistence type="predicted"/>
<keyword evidence="4" id="KW-1185">Reference proteome</keyword>
<dbReference type="InterPro" id="IPR029058">
    <property type="entry name" value="AB_hydrolase_fold"/>
</dbReference>
<name>A0A2P4YDQ3_9STRA</name>
<dbReference type="SUPFAM" id="SSF53474">
    <property type="entry name" value="alpha/beta-Hydrolases"/>
    <property type="match status" value="1"/>
</dbReference>
<comment type="caution">
    <text evidence="3">The sequence shown here is derived from an EMBL/GenBank/DDBJ whole genome shotgun (WGS) entry which is preliminary data.</text>
</comment>
<comment type="subcellular location">
    <subcellularLocation>
        <location evidence="1">Cytoplasm</location>
    </subcellularLocation>
</comment>
<dbReference type="EMBL" id="NCKW01003603">
    <property type="protein sequence ID" value="POM75921.1"/>
    <property type="molecule type" value="Genomic_DNA"/>
</dbReference>
<dbReference type="PANTHER" id="PTHR15913">
    <property type="entry name" value="ACID CLUSTER PROTEIN 33"/>
    <property type="match status" value="1"/>
</dbReference>
<gene>
    <name evidence="3" type="ORF">PHPALM_6908</name>
</gene>
<dbReference type="AlphaFoldDB" id="A0A2P4YDQ3"/>
<evidence type="ECO:0000313" key="4">
    <source>
        <dbReference type="Proteomes" id="UP000237271"/>
    </source>
</evidence>
<organism evidence="3 4">
    <name type="scientific">Phytophthora palmivora</name>
    <dbReference type="NCBI Taxonomy" id="4796"/>
    <lineage>
        <taxon>Eukaryota</taxon>
        <taxon>Sar</taxon>
        <taxon>Stramenopiles</taxon>
        <taxon>Oomycota</taxon>
        <taxon>Peronosporomycetes</taxon>
        <taxon>Peronosporales</taxon>
        <taxon>Peronosporaceae</taxon>
        <taxon>Phytophthora</taxon>
    </lineage>
</organism>
<dbReference type="Proteomes" id="UP000237271">
    <property type="component" value="Unassembled WGS sequence"/>
</dbReference>